<gene>
    <name evidence="2" type="ORF">KHB02_008405</name>
    <name evidence="1" type="ORF">KHB02_35565</name>
</gene>
<evidence type="ECO:0000313" key="1">
    <source>
        <dbReference type="EMBL" id="MBS4186688.1"/>
    </source>
</evidence>
<dbReference type="SUPFAM" id="SSF51197">
    <property type="entry name" value="Clavaminate synthase-like"/>
    <property type="match status" value="1"/>
</dbReference>
<dbReference type="InterPro" id="IPR004375">
    <property type="entry name" value="NanQ/TabA/YiaL"/>
</dbReference>
<dbReference type="InterPro" id="IPR037012">
    <property type="entry name" value="NanQ/TabA/YiaL_sf"/>
</dbReference>
<keyword evidence="3" id="KW-1185">Reference proteome</keyword>
<dbReference type="AlphaFoldDB" id="A0A942T7V5"/>
<dbReference type="Proteomes" id="UP000677265">
    <property type="component" value="Unassembled WGS sequence"/>
</dbReference>
<proteinExistence type="predicted"/>
<protein>
    <submittedName>
        <fullName evidence="1">YhcH/YjgK/YiaL family protein</fullName>
    </submittedName>
</protein>
<dbReference type="EMBL" id="JAGYPE010000007">
    <property type="protein sequence ID" value="MBS4186688.1"/>
    <property type="molecule type" value="Genomic_DNA"/>
</dbReference>
<dbReference type="PANTHER" id="PTHR34986">
    <property type="entry name" value="EVOLVED BETA-GALACTOSIDASE SUBUNIT BETA"/>
    <property type="match status" value="1"/>
</dbReference>
<accession>A0A942T7V5</accession>
<dbReference type="GO" id="GO:0005829">
    <property type="term" value="C:cytosol"/>
    <property type="evidence" value="ECO:0007669"/>
    <property type="project" value="TreeGrafter"/>
</dbReference>
<sequence length="150" mass="17848">MIADHISNSELYKGINDRVNRAIHYIQTHDFSSLQTGMHEVEGEELFFNLIEYDTKEAEERFWESHKKYIDLHYILEGKEFVAYELFERMSVKQDYDEQDDFFLLDGKVQSKVKLEKGNFMLLYPSDVHMTGIKVDEAEKVRKVVFKILI</sequence>
<dbReference type="EMBL" id="JAGYPE020000011">
    <property type="protein sequence ID" value="MCH6265553.1"/>
    <property type="molecule type" value="Genomic_DNA"/>
</dbReference>
<dbReference type="RefSeq" id="WP_213146472.1">
    <property type="nucleotide sequence ID" value="NZ_JAGYPE020000011.1"/>
</dbReference>
<dbReference type="Pfam" id="PF04074">
    <property type="entry name" value="DUF386"/>
    <property type="match status" value="1"/>
</dbReference>
<name>A0A942T7V5_9BACI</name>
<dbReference type="Gene3D" id="2.60.120.370">
    <property type="entry name" value="YhcH/YjgK/YiaL"/>
    <property type="match status" value="1"/>
</dbReference>
<organism evidence="1">
    <name type="scientific">Neobacillus citreus</name>
    <dbReference type="NCBI Taxonomy" id="2833578"/>
    <lineage>
        <taxon>Bacteria</taxon>
        <taxon>Bacillati</taxon>
        <taxon>Bacillota</taxon>
        <taxon>Bacilli</taxon>
        <taxon>Bacillales</taxon>
        <taxon>Bacillaceae</taxon>
        <taxon>Neobacillus</taxon>
    </lineage>
</organism>
<evidence type="ECO:0000313" key="2">
    <source>
        <dbReference type="EMBL" id="MCH6265553.1"/>
    </source>
</evidence>
<dbReference type="NCBIfam" id="TIGR00022">
    <property type="entry name" value="YhcH/YjgK/YiaL family protein"/>
    <property type="match status" value="1"/>
</dbReference>
<comment type="caution">
    <text evidence="1">The sequence shown here is derived from an EMBL/GenBank/DDBJ whole genome shotgun (WGS) entry which is preliminary data.</text>
</comment>
<evidence type="ECO:0000313" key="3">
    <source>
        <dbReference type="Proteomes" id="UP000677265"/>
    </source>
</evidence>
<dbReference type="PANTHER" id="PTHR34986:SF1">
    <property type="entry name" value="PROTEIN YIAL"/>
    <property type="match status" value="1"/>
</dbReference>
<reference evidence="1" key="1">
    <citation type="submission" date="2021-05" db="EMBL/GenBank/DDBJ databases">
        <title>Novel Bacillus species.</title>
        <authorList>
            <person name="Liu G."/>
        </authorList>
    </citation>
    <scope>NUCLEOTIDE SEQUENCE</scope>
    <source>
        <strain evidence="1 3">FJAT-50051</strain>
    </source>
</reference>